<sequence>MKISVMKATKRNEFRALELKLTENSSSPHTIYLKEHAVREHTADRPSGRTLLVVNLPPYVDEKGIINAFREAGTIKSVEFCSKPTTAEKKPRKYKFIEENTLETYKVAYVVFQKVSQLEKALNLSELSPLHSEDHQIKLGMKKWIQEYNDSVQIPKVLKECIETFMKKYDEENAKAEKKEKALGEEDDDGWVTVTKKGRIQSFARSENVENKIMAKEEKNKKRKELQNFYTFQIRESKMKHIVALRQKFEEDKKKIAQIKQSRRFKPF</sequence>
<dbReference type="Pfam" id="PF12923">
    <property type="entry name" value="RRP7"/>
    <property type="match status" value="1"/>
</dbReference>
<dbReference type="InterPro" id="IPR012677">
    <property type="entry name" value="Nucleotide-bd_a/b_plait_sf"/>
</dbReference>
<proteinExistence type="inferred from homology"/>
<dbReference type="AlphaFoldDB" id="A0A9N9WIG7"/>
<dbReference type="GO" id="GO:0006364">
    <property type="term" value="P:rRNA processing"/>
    <property type="evidence" value="ECO:0007669"/>
    <property type="project" value="TreeGrafter"/>
</dbReference>
<evidence type="ECO:0000259" key="4">
    <source>
        <dbReference type="PROSITE" id="PS50102"/>
    </source>
</evidence>
<dbReference type="CDD" id="cd12951">
    <property type="entry name" value="RRP7_Rrp7A"/>
    <property type="match status" value="1"/>
</dbReference>
<dbReference type="PANTHER" id="PTHR13191:SF0">
    <property type="entry name" value="RIBOSOMAL RNA-PROCESSING PROTEIN 7 HOMOLOG A-RELATED"/>
    <property type="match status" value="1"/>
</dbReference>
<gene>
    <name evidence="5" type="ORF">DIATSA_LOCUS11505</name>
</gene>
<evidence type="ECO:0000313" key="5">
    <source>
        <dbReference type="EMBL" id="CAG9794105.1"/>
    </source>
</evidence>
<dbReference type="PROSITE" id="PS50102">
    <property type="entry name" value="RRM"/>
    <property type="match status" value="1"/>
</dbReference>
<reference evidence="5" key="1">
    <citation type="submission" date="2021-12" db="EMBL/GenBank/DDBJ databases">
        <authorList>
            <person name="King R."/>
        </authorList>
    </citation>
    <scope>NUCLEOTIDE SEQUENCE</scope>
</reference>
<evidence type="ECO:0000313" key="6">
    <source>
        <dbReference type="Proteomes" id="UP001153714"/>
    </source>
</evidence>
<dbReference type="EMBL" id="OU893337">
    <property type="protein sequence ID" value="CAG9794105.1"/>
    <property type="molecule type" value="Genomic_DNA"/>
</dbReference>
<dbReference type="OrthoDB" id="5390at2759"/>
<dbReference type="InterPro" id="IPR040446">
    <property type="entry name" value="RRP7"/>
</dbReference>
<feature type="domain" description="RRM" evidence="4">
    <location>
        <begin position="49"/>
        <end position="144"/>
    </location>
</feature>
<dbReference type="Gene3D" id="6.10.250.1770">
    <property type="match status" value="1"/>
</dbReference>
<keyword evidence="6" id="KW-1185">Reference proteome</keyword>
<dbReference type="PANTHER" id="PTHR13191">
    <property type="entry name" value="RIBOSOMAL RNA PROCESSING PROTEIN 7-RELATED"/>
    <property type="match status" value="1"/>
</dbReference>
<name>A0A9N9WIG7_9NEOP</name>
<comment type="similarity">
    <text evidence="1">Belongs to the RRP7 family.</text>
</comment>
<accession>A0A9N9WIG7</accession>
<evidence type="ECO:0000256" key="3">
    <source>
        <dbReference type="PROSITE-ProRule" id="PRU00176"/>
    </source>
</evidence>
<dbReference type="InterPro" id="IPR035979">
    <property type="entry name" value="RBD_domain_sf"/>
</dbReference>
<dbReference type="GO" id="GO:0000028">
    <property type="term" value="P:ribosomal small subunit assembly"/>
    <property type="evidence" value="ECO:0007669"/>
    <property type="project" value="TreeGrafter"/>
</dbReference>
<protein>
    <recommendedName>
        <fullName evidence="4">RRM domain-containing protein</fullName>
    </recommendedName>
</protein>
<organism evidence="5 6">
    <name type="scientific">Diatraea saccharalis</name>
    <name type="common">sugarcane borer</name>
    <dbReference type="NCBI Taxonomy" id="40085"/>
    <lineage>
        <taxon>Eukaryota</taxon>
        <taxon>Metazoa</taxon>
        <taxon>Ecdysozoa</taxon>
        <taxon>Arthropoda</taxon>
        <taxon>Hexapoda</taxon>
        <taxon>Insecta</taxon>
        <taxon>Pterygota</taxon>
        <taxon>Neoptera</taxon>
        <taxon>Endopterygota</taxon>
        <taxon>Lepidoptera</taxon>
        <taxon>Glossata</taxon>
        <taxon>Ditrysia</taxon>
        <taxon>Pyraloidea</taxon>
        <taxon>Crambidae</taxon>
        <taxon>Crambinae</taxon>
        <taxon>Diatraea</taxon>
    </lineage>
</organism>
<dbReference type="GO" id="GO:0003723">
    <property type="term" value="F:RNA binding"/>
    <property type="evidence" value="ECO:0007669"/>
    <property type="project" value="UniProtKB-UniRule"/>
</dbReference>
<dbReference type="InterPro" id="IPR000504">
    <property type="entry name" value="RRM_dom"/>
</dbReference>
<keyword evidence="2 3" id="KW-0694">RNA-binding</keyword>
<evidence type="ECO:0000256" key="2">
    <source>
        <dbReference type="ARBA" id="ARBA00022884"/>
    </source>
</evidence>
<dbReference type="GO" id="GO:0032545">
    <property type="term" value="C:CURI complex"/>
    <property type="evidence" value="ECO:0007669"/>
    <property type="project" value="TreeGrafter"/>
</dbReference>
<reference evidence="5" key="2">
    <citation type="submission" date="2022-10" db="EMBL/GenBank/DDBJ databases">
        <authorList>
            <consortium name="ENA_rothamsted_submissions"/>
            <consortium name="culmorum"/>
            <person name="King R."/>
        </authorList>
    </citation>
    <scope>NUCLEOTIDE SEQUENCE</scope>
</reference>
<dbReference type="Proteomes" id="UP001153714">
    <property type="component" value="Chromosome 6"/>
</dbReference>
<dbReference type="SUPFAM" id="SSF54928">
    <property type="entry name" value="RNA-binding domain, RBD"/>
    <property type="match status" value="1"/>
</dbReference>
<dbReference type="GO" id="GO:0034456">
    <property type="term" value="C:UTP-C complex"/>
    <property type="evidence" value="ECO:0007669"/>
    <property type="project" value="TreeGrafter"/>
</dbReference>
<evidence type="ECO:0000256" key="1">
    <source>
        <dbReference type="ARBA" id="ARBA00006110"/>
    </source>
</evidence>
<dbReference type="Gene3D" id="3.30.70.330">
    <property type="match status" value="1"/>
</dbReference>
<dbReference type="InterPro" id="IPR024326">
    <property type="entry name" value="RRP7_C"/>
</dbReference>